<keyword evidence="3" id="KW-1185">Reference proteome</keyword>
<gene>
    <name evidence="2" type="ORF">CHLNCDRAFT_57462</name>
</gene>
<dbReference type="KEGG" id="cvr:CHLNCDRAFT_57462"/>
<dbReference type="InterPro" id="IPR000639">
    <property type="entry name" value="Epox_hydrolase-like"/>
</dbReference>
<organism evidence="3">
    <name type="scientific">Chlorella variabilis</name>
    <name type="common">Green alga</name>
    <dbReference type="NCBI Taxonomy" id="554065"/>
    <lineage>
        <taxon>Eukaryota</taxon>
        <taxon>Viridiplantae</taxon>
        <taxon>Chlorophyta</taxon>
        <taxon>core chlorophytes</taxon>
        <taxon>Trebouxiophyceae</taxon>
        <taxon>Chlorellales</taxon>
        <taxon>Chlorellaceae</taxon>
        <taxon>Chlorella clade</taxon>
        <taxon>Chlorella</taxon>
    </lineage>
</organism>
<dbReference type="eggNOG" id="KOG1454">
    <property type="taxonomic scope" value="Eukaryota"/>
</dbReference>
<dbReference type="InterPro" id="IPR029058">
    <property type="entry name" value="AB_hydrolase_fold"/>
</dbReference>
<dbReference type="PANTHER" id="PTHR43689">
    <property type="entry name" value="HYDROLASE"/>
    <property type="match status" value="1"/>
</dbReference>
<accession>E1ZBU8</accession>
<dbReference type="Proteomes" id="UP000008141">
    <property type="component" value="Unassembled WGS sequence"/>
</dbReference>
<evidence type="ECO:0000313" key="3">
    <source>
        <dbReference type="Proteomes" id="UP000008141"/>
    </source>
</evidence>
<protein>
    <recommendedName>
        <fullName evidence="1">AB hydrolase-1 domain-containing protein</fullName>
    </recommendedName>
</protein>
<proteinExistence type="predicted"/>
<evidence type="ECO:0000259" key="1">
    <source>
        <dbReference type="Pfam" id="PF12697"/>
    </source>
</evidence>
<dbReference type="RefSeq" id="XP_005848593.1">
    <property type="nucleotide sequence ID" value="XM_005848531.1"/>
</dbReference>
<dbReference type="STRING" id="554065.E1ZBU8"/>
<dbReference type="Pfam" id="PF12697">
    <property type="entry name" value="Abhydrolase_6"/>
    <property type="match status" value="1"/>
</dbReference>
<sequence>MSGRRSKQRALVGSLLEQARREVWSGWLSDLVLPLVSEDAGSQAPPPPTQPPRELADADSEFAEVDGVSLHFKQCWPSTGEGPASGASSAAQQQRPAVLLIHGFNGSVFNWRDTMQAVADETGCRVIAFDRPPFGLADRPLSWGQPGQPLQYNPYPPAGSARLAAGLLDALGVQSVVAVGHSAGALVGMELTQLQPRRVAGLGFVAPALPTTPENSFTRRANLGQQLRFLLTRGLLADDTLGLRYVRRQILRRRDEVAAGKMGLHADESEVPQDVIEGYLKPLQAMDWDRGALLNLRAFSIPPAYDYASLAQPVLLGSNDGALSQNARVLSKLLEQRPHGSMQFVELQGVGHVPMDECPQQLNRLLVDFVRQAPCDAGRSGWGDQKPKTCREPKPFRDTGRPAMVRALLLLAAVLAVAGAAHAYEIYDCDPDFTYNTSSYPVLPNGDFKEVSKKGNWINIAFDNAVKAATWRLKQKHIIPSGCKVWTTRKRYGCYDSVKPGTKGKQLAGLYVFKYRIKYACPKTVRNYSILQNIYTRRDGSFWSPTHGFYW</sequence>
<dbReference type="FunCoup" id="E1ZBU8">
    <property type="interactions" value="192"/>
</dbReference>
<dbReference type="Gene3D" id="3.40.50.1820">
    <property type="entry name" value="alpha/beta hydrolase"/>
    <property type="match status" value="1"/>
</dbReference>
<dbReference type="AlphaFoldDB" id="E1ZBU8"/>
<dbReference type="InParanoid" id="E1ZBU8"/>
<dbReference type="OrthoDB" id="19657at2759"/>
<dbReference type="GeneID" id="17356325"/>
<dbReference type="EMBL" id="GL433841">
    <property type="protein sequence ID" value="EFN56491.1"/>
    <property type="molecule type" value="Genomic_DNA"/>
</dbReference>
<dbReference type="SUPFAM" id="SSF53474">
    <property type="entry name" value="alpha/beta-Hydrolases"/>
    <property type="match status" value="1"/>
</dbReference>
<dbReference type="PANTHER" id="PTHR43689:SF56">
    <property type="entry name" value="AB HYDROLASE-1 DOMAIN-CONTAINING PROTEIN"/>
    <property type="match status" value="1"/>
</dbReference>
<feature type="domain" description="AB hydrolase-1" evidence="1">
    <location>
        <begin position="98"/>
        <end position="364"/>
    </location>
</feature>
<dbReference type="InterPro" id="IPR000073">
    <property type="entry name" value="AB_hydrolase_1"/>
</dbReference>
<reference evidence="2 3" key="1">
    <citation type="journal article" date="2010" name="Plant Cell">
        <title>The Chlorella variabilis NC64A genome reveals adaptation to photosymbiosis, coevolution with viruses, and cryptic sex.</title>
        <authorList>
            <person name="Blanc G."/>
            <person name="Duncan G."/>
            <person name="Agarkova I."/>
            <person name="Borodovsky M."/>
            <person name="Gurnon J."/>
            <person name="Kuo A."/>
            <person name="Lindquist E."/>
            <person name="Lucas S."/>
            <person name="Pangilinan J."/>
            <person name="Polle J."/>
            <person name="Salamov A."/>
            <person name="Terry A."/>
            <person name="Yamada T."/>
            <person name="Dunigan D.D."/>
            <person name="Grigoriev I.V."/>
            <person name="Claverie J.M."/>
            <person name="Van Etten J.L."/>
        </authorList>
    </citation>
    <scope>NUCLEOTIDE SEQUENCE [LARGE SCALE GENOMIC DNA]</scope>
    <source>
        <strain evidence="2 3">NC64A</strain>
    </source>
</reference>
<name>E1ZBU8_CHLVA</name>
<dbReference type="GO" id="GO:0003824">
    <property type="term" value="F:catalytic activity"/>
    <property type="evidence" value="ECO:0007669"/>
    <property type="project" value="InterPro"/>
</dbReference>
<dbReference type="PRINTS" id="PR00412">
    <property type="entry name" value="EPOXHYDRLASE"/>
</dbReference>
<evidence type="ECO:0000313" key="2">
    <source>
        <dbReference type="EMBL" id="EFN56491.1"/>
    </source>
</evidence>